<evidence type="ECO:0008006" key="5">
    <source>
        <dbReference type="Google" id="ProtNLM"/>
    </source>
</evidence>
<feature type="compositionally biased region" description="Polar residues" evidence="2">
    <location>
        <begin position="115"/>
        <end position="136"/>
    </location>
</feature>
<feature type="binding site" evidence="1">
    <location>
        <position position="206"/>
    </location>
    <ligand>
        <name>Zn(2+)</name>
        <dbReference type="ChEBI" id="CHEBI:29105"/>
    </ligand>
</feature>
<name>A0A2S6C173_9PEZI</name>
<dbReference type="EMBL" id="PNEN01000578">
    <property type="protein sequence ID" value="PPJ53470.1"/>
    <property type="molecule type" value="Genomic_DNA"/>
</dbReference>
<dbReference type="SMART" id="SM01388">
    <property type="entry name" value="Mob1_phocein"/>
    <property type="match status" value="1"/>
</dbReference>
<proteinExistence type="predicted"/>
<dbReference type="OrthoDB" id="10261121at2759"/>
<feature type="region of interest" description="Disordered" evidence="2">
    <location>
        <begin position="1"/>
        <end position="143"/>
    </location>
</feature>
<sequence length="395" mass="43475">MSDPEPEPPPPPSTTPPLSVPDDAIYLCHRPKHPRRRAPEPESPPKRSMLIIDGNVLRFDVGPRTPTDDGSASSSRNLGRQANPTRSSPSQPPSRGNTSSPSANSPSSLYPPNLQQGQTPSSSGAPPANMTTNEQAQPAGRKPPFFFRDEYAGFIVKGNFMTLAANPLHVESGEWLAHQIVEQNRLLTGMVKIVQTDDRASGVGLCNEKTCPTITTYTWIDTNRNPINLPAATYIKHIQTWVAGKIQDESVFPTTTFTQAPPVPASQQLSNDPNNWLGKSSGFPQRFEAEIKNMYKQMFRCYAHLYWSHWIAFWDLNSYRELNTCFIHFINVGRAASLLTDRDTEPMQPLIDLWLRRGDLPRLAQDGETKTAAEDAAKAPASAAPVDQAALAPAA</sequence>
<feature type="compositionally biased region" description="Low complexity" evidence="2">
    <location>
        <begin position="84"/>
        <end position="114"/>
    </location>
</feature>
<keyword evidence="1" id="KW-0479">Metal-binding</keyword>
<dbReference type="SUPFAM" id="SSF101152">
    <property type="entry name" value="Mob1/phocein"/>
    <property type="match status" value="1"/>
</dbReference>
<feature type="binding site" evidence="1">
    <location>
        <position position="309"/>
    </location>
    <ligand>
        <name>Zn(2+)</name>
        <dbReference type="ChEBI" id="CHEBI:29105"/>
    </ligand>
</feature>
<feature type="compositionally biased region" description="Low complexity" evidence="2">
    <location>
        <begin position="378"/>
        <end position="395"/>
    </location>
</feature>
<dbReference type="Gene3D" id="1.20.140.30">
    <property type="entry name" value="MOB kinase activator"/>
    <property type="match status" value="1"/>
</dbReference>
<dbReference type="Proteomes" id="UP000237631">
    <property type="component" value="Unassembled WGS sequence"/>
</dbReference>
<dbReference type="InterPro" id="IPR036703">
    <property type="entry name" value="MOB_kinase_act_sf"/>
</dbReference>
<protein>
    <recommendedName>
        <fullName evidence="5">Mob1/phocein</fullName>
    </recommendedName>
</protein>
<evidence type="ECO:0000313" key="3">
    <source>
        <dbReference type="EMBL" id="PPJ53470.1"/>
    </source>
</evidence>
<feature type="compositionally biased region" description="Polar residues" evidence="2">
    <location>
        <begin position="68"/>
        <end position="83"/>
    </location>
</feature>
<evidence type="ECO:0000256" key="2">
    <source>
        <dbReference type="SAM" id="MobiDB-lite"/>
    </source>
</evidence>
<feature type="binding site" evidence="1">
    <location>
        <position position="304"/>
    </location>
    <ligand>
        <name>Zn(2+)</name>
        <dbReference type="ChEBI" id="CHEBI:29105"/>
    </ligand>
</feature>
<dbReference type="STRING" id="357750.A0A2S6C173"/>
<feature type="compositionally biased region" description="Pro residues" evidence="2">
    <location>
        <begin position="7"/>
        <end position="19"/>
    </location>
</feature>
<feature type="compositionally biased region" description="Basic and acidic residues" evidence="2">
    <location>
        <begin position="365"/>
        <end position="377"/>
    </location>
</feature>
<keyword evidence="1" id="KW-0862">Zinc</keyword>
<dbReference type="AlphaFoldDB" id="A0A2S6C173"/>
<gene>
    <name evidence="3" type="ORF">CBER1_00391</name>
</gene>
<evidence type="ECO:0000313" key="4">
    <source>
        <dbReference type="Proteomes" id="UP000237631"/>
    </source>
</evidence>
<feature type="region of interest" description="Disordered" evidence="2">
    <location>
        <begin position="365"/>
        <end position="395"/>
    </location>
</feature>
<accession>A0A2S6C173</accession>
<comment type="caution">
    <text evidence="3">The sequence shown here is derived from an EMBL/GenBank/DDBJ whole genome shotgun (WGS) entry which is preliminary data.</text>
</comment>
<feature type="binding site" evidence="1">
    <location>
        <position position="211"/>
    </location>
    <ligand>
        <name>Zn(2+)</name>
        <dbReference type="ChEBI" id="CHEBI:29105"/>
    </ligand>
</feature>
<organism evidence="3 4">
    <name type="scientific">Cercospora berteroae</name>
    <dbReference type="NCBI Taxonomy" id="357750"/>
    <lineage>
        <taxon>Eukaryota</taxon>
        <taxon>Fungi</taxon>
        <taxon>Dikarya</taxon>
        <taxon>Ascomycota</taxon>
        <taxon>Pezizomycotina</taxon>
        <taxon>Dothideomycetes</taxon>
        <taxon>Dothideomycetidae</taxon>
        <taxon>Mycosphaerellales</taxon>
        <taxon>Mycosphaerellaceae</taxon>
        <taxon>Cercospora</taxon>
    </lineage>
</organism>
<evidence type="ECO:0000256" key="1">
    <source>
        <dbReference type="PIRSR" id="PIRSR605301-1"/>
    </source>
</evidence>
<dbReference type="PANTHER" id="PTHR22599">
    <property type="entry name" value="MPS ONE BINDER KINASE ACTIVATOR-LIKE MOB"/>
    <property type="match status" value="1"/>
</dbReference>
<keyword evidence="4" id="KW-1185">Reference proteome</keyword>
<dbReference type="Pfam" id="PF03637">
    <property type="entry name" value="Mob1_phocein"/>
    <property type="match status" value="2"/>
</dbReference>
<dbReference type="InterPro" id="IPR005301">
    <property type="entry name" value="MOB_kinase_act_fam"/>
</dbReference>
<reference evidence="4" key="1">
    <citation type="journal article" date="2017" name="bioRxiv">
        <title>Conservation of a gene cluster reveals novel cercosporin biosynthetic mechanisms and extends production to the genus Colletotrichum.</title>
        <authorList>
            <person name="de Jonge R."/>
            <person name="Ebert M.K."/>
            <person name="Huitt-Roehl C.R."/>
            <person name="Pal P."/>
            <person name="Suttle J.C."/>
            <person name="Spanner R.E."/>
            <person name="Neubauer J.D."/>
            <person name="Jurick W.M.II."/>
            <person name="Stott K.A."/>
            <person name="Secor G.A."/>
            <person name="Thomma B.P.H.J."/>
            <person name="Van de Peer Y."/>
            <person name="Townsend C.A."/>
            <person name="Bolton M.D."/>
        </authorList>
    </citation>
    <scope>NUCLEOTIDE SEQUENCE [LARGE SCALE GENOMIC DNA]</scope>
    <source>
        <strain evidence="4">CBS538.71</strain>
    </source>
</reference>